<dbReference type="AlphaFoldDB" id="A0A0E9WRL8"/>
<name>A0A0E9WRL8_ANGAN</name>
<proteinExistence type="predicted"/>
<accession>A0A0E9WRL8</accession>
<protein>
    <submittedName>
        <fullName evidence="1">Uncharacterized protein</fullName>
    </submittedName>
</protein>
<dbReference type="EMBL" id="GBXM01015560">
    <property type="protein sequence ID" value="JAH93017.1"/>
    <property type="molecule type" value="Transcribed_RNA"/>
</dbReference>
<reference evidence="1" key="2">
    <citation type="journal article" date="2015" name="Fish Shellfish Immunol.">
        <title>Early steps in the European eel (Anguilla anguilla)-Vibrio vulnificus interaction in the gills: Role of the RtxA13 toxin.</title>
        <authorList>
            <person name="Callol A."/>
            <person name="Pajuelo D."/>
            <person name="Ebbesson L."/>
            <person name="Teles M."/>
            <person name="MacKenzie S."/>
            <person name="Amaro C."/>
        </authorList>
    </citation>
    <scope>NUCLEOTIDE SEQUENCE</scope>
</reference>
<sequence>MMKITVRSRNQMFPVRNHIQFIDKFNRTFLFNTPACLRGEAHP</sequence>
<evidence type="ECO:0000313" key="1">
    <source>
        <dbReference type="EMBL" id="JAH93017.1"/>
    </source>
</evidence>
<organism evidence="1">
    <name type="scientific">Anguilla anguilla</name>
    <name type="common">European freshwater eel</name>
    <name type="synonym">Muraena anguilla</name>
    <dbReference type="NCBI Taxonomy" id="7936"/>
    <lineage>
        <taxon>Eukaryota</taxon>
        <taxon>Metazoa</taxon>
        <taxon>Chordata</taxon>
        <taxon>Craniata</taxon>
        <taxon>Vertebrata</taxon>
        <taxon>Euteleostomi</taxon>
        <taxon>Actinopterygii</taxon>
        <taxon>Neopterygii</taxon>
        <taxon>Teleostei</taxon>
        <taxon>Anguilliformes</taxon>
        <taxon>Anguillidae</taxon>
        <taxon>Anguilla</taxon>
    </lineage>
</organism>
<reference evidence="1" key="1">
    <citation type="submission" date="2014-11" db="EMBL/GenBank/DDBJ databases">
        <authorList>
            <person name="Amaro Gonzalez C."/>
        </authorList>
    </citation>
    <scope>NUCLEOTIDE SEQUENCE</scope>
</reference>